<dbReference type="PROSITE" id="PS50158">
    <property type="entry name" value="ZF_CCHC"/>
    <property type="match status" value="1"/>
</dbReference>
<gene>
    <name evidence="4" type="ORF">B0T26DRAFT_711892</name>
</gene>
<organism evidence="4 5">
    <name type="scientific">Lasiosphaeria miniovina</name>
    <dbReference type="NCBI Taxonomy" id="1954250"/>
    <lineage>
        <taxon>Eukaryota</taxon>
        <taxon>Fungi</taxon>
        <taxon>Dikarya</taxon>
        <taxon>Ascomycota</taxon>
        <taxon>Pezizomycotina</taxon>
        <taxon>Sordariomycetes</taxon>
        <taxon>Sordariomycetidae</taxon>
        <taxon>Sordariales</taxon>
        <taxon>Lasiosphaeriaceae</taxon>
        <taxon>Lasiosphaeria</taxon>
    </lineage>
</organism>
<feature type="domain" description="CCHC-type" evidence="3">
    <location>
        <begin position="90"/>
        <end position="106"/>
    </location>
</feature>
<accession>A0AA40ALN4</accession>
<dbReference type="SUPFAM" id="SSF57756">
    <property type="entry name" value="Retrovirus zinc finger-like domains"/>
    <property type="match status" value="3"/>
</dbReference>
<feature type="compositionally biased region" description="Gly residues" evidence="2">
    <location>
        <begin position="255"/>
        <end position="265"/>
    </location>
</feature>
<dbReference type="EMBL" id="JAUIRO010000004">
    <property type="protein sequence ID" value="KAK0718109.1"/>
    <property type="molecule type" value="Genomic_DNA"/>
</dbReference>
<comment type="caution">
    <text evidence="4">The sequence shown here is derived from an EMBL/GenBank/DDBJ whole genome shotgun (WGS) entry which is preliminary data.</text>
</comment>
<dbReference type="Gene3D" id="4.10.60.10">
    <property type="entry name" value="Zinc finger, CCHC-type"/>
    <property type="match status" value="4"/>
</dbReference>
<reference evidence="4" key="1">
    <citation type="submission" date="2023-06" db="EMBL/GenBank/DDBJ databases">
        <title>Genome-scale phylogeny and comparative genomics of the fungal order Sordariales.</title>
        <authorList>
            <consortium name="Lawrence Berkeley National Laboratory"/>
            <person name="Hensen N."/>
            <person name="Bonometti L."/>
            <person name="Westerberg I."/>
            <person name="Brannstrom I.O."/>
            <person name="Guillou S."/>
            <person name="Cros-Aarteil S."/>
            <person name="Calhoun S."/>
            <person name="Haridas S."/>
            <person name="Kuo A."/>
            <person name="Mondo S."/>
            <person name="Pangilinan J."/>
            <person name="Riley R."/>
            <person name="LaButti K."/>
            <person name="Andreopoulos B."/>
            <person name="Lipzen A."/>
            <person name="Chen C."/>
            <person name="Yanf M."/>
            <person name="Daum C."/>
            <person name="Ng V."/>
            <person name="Clum A."/>
            <person name="Steindorff A."/>
            <person name="Ohm R."/>
            <person name="Martin F."/>
            <person name="Silar P."/>
            <person name="Natvig D."/>
            <person name="Lalanne C."/>
            <person name="Gautier V."/>
            <person name="Ament-velasquez S.L."/>
            <person name="Kruys A."/>
            <person name="Hutchinson M.I."/>
            <person name="Powell A.J."/>
            <person name="Barry K."/>
            <person name="Miller A.N."/>
            <person name="Grigoriev I.V."/>
            <person name="Debuchy R."/>
            <person name="Gladieux P."/>
            <person name="Thoren M.H."/>
            <person name="Johannesson H."/>
        </authorList>
    </citation>
    <scope>NUCLEOTIDE SEQUENCE</scope>
    <source>
        <strain evidence="4">SMH2392-1A</strain>
    </source>
</reference>
<name>A0AA40ALN4_9PEZI</name>
<evidence type="ECO:0000256" key="1">
    <source>
        <dbReference type="PROSITE-ProRule" id="PRU00047"/>
    </source>
</evidence>
<dbReference type="GO" id="GO:0008270">
    <property type="term" value="F:zinc ion binding"/>
    <property type="evidence" value="ECO:0007669"/>
    <property type="project" value="UniProtKB-KW"/>
</dbReference>
<dbReference type="RefSeq" id="XP_060296902.1">
    <property type="nucleotide sequence ID" value="XM_060442061.1"/>
</dbReference>
<dbReference type="Pfam" id="PF00098">
    <property type="entry name" value="zf-CCHC"/>
    <property type="match status" value="1"/>
</dbReference>
<dbReference type="InterPro" id="IPR001878">
    <property type="entry name" value="Znf_CCHC"/>
</dbReference>
<dbReference type="GeneID" id="85325331"/>
<evidence type="ECO:0000259" key="3">
    <source>
        <dbReference type="PROSITE" id="PS50158"/>
    </source>
</evidence>
<keyword evidence="5" id="KW-1185">Reference proteome</keyword>
<evidence type="ECO:0000313" key="4">
    <source>
        <dbReference type="EMBL" id="KAK0718109.1"/>
    </source>
</evidence>
<dbReference type="AlphaFoldDB" id="A0AA40ALN4"/>
<feature type="region of interest" description="Disordered" evidence="2">
    <location>
        <begin position="233"/>
        <end position="304"/>
    </location>
</feature>
<dbReference type="InterPro" id="IPR036875">
    <property type="entry name" value="Znf_CCHC_sf"/>
</dbReference>
<dbReference type="GO" id="GO:0003676">
    <property type="term" value="F:nucleic acid binding"/>
    <property type="evidence" value="ECO:0007669"/>
    <property type="project" value="InterPro"/>
</dbReference>
<keyword evidence="1" id="KW-0479">Metal-binding</keyword>
<sequence length="304" mass="33034">MIFIPPQDDTHISDKCHNYGQSGHLQKQCCQELKCQNCGGSFHTPNTCPQPKVPRCFICKSAEHTRNECPNCEICHEEGHRKSECVSGTKCNHCQQPGHKAKNCPNRSITYRNCGKEGHLVASCNHCNHCNTNGHTTRRCPDQQTCKICQQSGHMKSGCPSRKCTFCSNLGHSQGECPEQRIDDEITYIPTNMSFQPSARVKQNLNKQDPAAEPSARAGLIADMNMTVSEADRPKGFAPVLPDNSTTDVENSNGNAGGGWDGNAGSGTLDQGNEEIGSNSDSHWENTASNGSLDAGDLGQDGSW</sequence>
<evidence type="ECO:0000256" key="2">
    <source>
        <dbReference type="SAM" id="MobiDB-lite"/>
    </source>
</evidence>
<protein>
    <recommendedName>
        <fullName evidence="3">CCHC-type domain-containing protein</fullName>
    </recommendedName>
</protein>
<keyword evidence="1" id="KW-0862">Zinc</keyword>
<dbReference type="PANTHER" id="PTHR47103:SF5">
    <property type="entry name" value="DNA-BINDING PROTEIN HEXBP-LIKE"/>
    <property type="match status" value="1"/>
</dbReference>
<proteinExistence type="predicted"/>
<keyword evidence="1" id="KW-0863">Zinc-finger</keyword>
<feature type="compositionally biased region" description="Polar residues" evidence="2">
    <location>
        <begin position="268"/>
        <end position="292"/>
    </location>
</feature>
<dbReference type="Proteomes" id="UP001172101">
    <property type="component" value="Unassembled WGS sequence"/>
</dbReference>
<evidence type="ECO:0000313" key="5">
    <source>
        <dbReference type="Proteomes" id="UP001172101"/>
    </source>
</evidence>
<dbReference type="PANTHER" id="PTHR47103">
    <property type="entry name" value="DNA-BINDING PROTEIN"/>
    <property type="match status" value="1"/>
</dbReference>
<dbReference type="SMART" id="SM00343">
    <property type="entry name" value="ZnF_C2HC"/>
    <property type="match status" value="9"/>
</dbReference>